<dbReference type="PANTHER" id="PTHR46866:SF1">
    <property type="entry name" value="GH12955P"/>
    <property type="match status" value="1"/>
</dbReference>
<dbReference type="InParanoid" id="D8MBH8"/>
<dbReference type="RefSeq" id="XP_012899465.1">
    <property type="nucleotide sequence ID" value="XM_013044011.1"/>
</dbReference>
<gene>
    <name evidence="2" type="ORF">GSBLH_T00005022001</name>
</gene>
<keyword evidence="3" id="KW-1185">Reference proteome</keyword>
<evidence type="ECO:0000313" key="2">
    <source>
        <dbReference type="EMBL" id="CBK25417.2"/>
    </source>
</evidence>
<dbReference type="EMBL" id="FN668691">
    <property type="protein sequence ID" value="CBK25417.2"/>
    <property type="molecule type" value="Genomic_DNA"/>
</dbReference>
<dbReference type="SUPFAM" id="SSF81837">
    <property type="entry name" value="BEACH domain"/>
    <property type="match status" value="1"/>
</dbReference>
<accession>D8MBH8</accession>
<evidence type="ECO:0000259" key="1">
    <source>
        <dbReference type="PROSITE" id="PS50197"/>
    </source>
</evidence>
<dbReference type="AlphaFoldDB" id="D8MBH8"/>
<dbReference type="Gene3D" id="1.10.1540.10">
    <property type="entry name" value="BEACH domain"/>
    <property type="match status" value="1"/>
</dbReference>
<dbReference type="CDD" id="cd06071">
    <property type="entry name" value="Beach"/>
    <property type="match status" value="1"/>
</dbReference>
<dbReference type="InterPro" id="IPR036372">
    <property type="entry name" value="BEACH_dom_sf"/>
</dbReference>
<feature type="domain" description="BEACH" evidence="1">
    <location>
        <begin position="167"/>
        <end position="427"/>
    </location>
</feature>
<dbReference type="SMART" id="SM01026">
    <property type="entry name" value="Beach"/>
    <property type="match status" value="1"/>
</dbReference>
<evidence type="ECO:0000313" key="3">
    <source>
        <dbReference type="Proteomes" id="UP000008312"/>
    </source>
</evidence>
<dbReference type="InterPro" id="IPR000409">
    <property type="entry name" value="BEACH_dom"/>
</dbReference>
<dbReference type="PANTHER" id="PTHR46866">
    <property type="entry name" value="GH12955P"/>
    <property type="match status" value="1"/>
</dbReference>
<organism evidence="2">
    <name type="scientific">Blastocystis hominis</name>
    <dbReference type="NCBI Taxonomy" id="12968"/>
    <lineage>
        <taxon>Eukaryota</taxon>
        <taxon>Sar</taxon>
        <taxon>Stramenopiles</taxon>
        <taxon>Bigyra</taxon>
        <taxon>Opalozoa</taxon>
        <taxon>Opalinata</taxon>
        <taxon>Blastocystidae</taxon>
        <taxon>Blastocystis</taxon>
    </lineage>
</organism>
<dbReference type="Pfam" id="PF02138">
    <property type="entry name" value="Beach"/>
    <property type="match status" value="1"/>
</dbReference>
<dbReference type="Proteomes" id="UP000008312">
    <property type="component" value="Unassembled WGS sequence"/>
</dbReference>
<sequence length="433" mass="49453">MFNQDHSVSTPVSQDSPNSLAELLSVFYTLPKPSPFEKEDTVVLHGTSATVVKPSSLPLDLAKYLETTIQTNHPNILPLKAIVHSPPYSFVIADYNQSTIATVQKYNKHLLQSSIVRLFIAYQAIQVLSFLHSHGIACPRFSTDSLILTENLWLFLPLPTLQRVPYPVATPHTQLLKLTDAWVNGQLTNFDYVMYLNDAAGRRMDDSNFHCIMPWVCDFTSQTGGWRDFSISKFRMNKGDNQLDVSYEHSVPKHHISESLSELTYAIYMARCMPISLLRVVVRSNFQSKEYPGNMLRMFEWTPDECIPEYFTDPSVFTSQHPNMEDMELPEWCPEPESFIRWHRSMLESDYVSNHLHLWINLNFGYQLSGQAAVDAKNVPLVQDSVSGLTKNPGFVQLFTQPHPQRMRNGKGEVIFTQVSTRSHQDILLVLLI</sequence>
<reference evidence="2" key="1">
    <citation type="submission" date="2010-02" db="EMBL/GenBank/DDBJ databases">
        <title>Sequencing and annotation of the Blastocystis hominis genome.</title>
        <authorList>
            <person name="Wincker P."/>
        </authorList>
    </citation>
    <scope>NUCLEOTIDE SEQUENCE</scope>
    <source>
        <strain evidence="2">Singapore isolate B</strain>
    </source>
</reference>
<dbReference type="InterPro" id="IPR011009">
    <property type="entry name" value="Kinase-like_dom_sf"/>
</dbReference>
<dbReference type="OrthoDB" id="29306at2759"/>
<protein>
    <recommendedName>
        <fullName evidence="1">BEACH domain-containing protein</fullName>
    </recommendedName>
</protein>
<name>D8MBH8_BLAHO</name>
<proteinExistence type="predicted"/>
<dbReference type="SUPFAM" id="SSF56112">
    <property type="entry name" value="Protein kinase-like (PK-like)"/>
    <property type="match status" value="1"/>
</dbReference>
<dbReference type="PROSITE" id="PS50197">
    <property type="entry name" value="BEACH"/>
    <property type="match status" value="1"/>
</dbReference>
<dbReference type="GeneID" id="24922005"/>